<dbReference type="KEGG" id="fku:FGKAn22_01040"/>
<dbReference type="HAMAP" id="MF_01411">
    <property type="entry name" value="LPS_assembly_LptD"/>
    <property type="match status" value="1"/>
</dbReference>
<comment type="caution">
    <text evidence="1">Lacks conserved residue(s) required for the propagation of feature annotation.</text>
</comment>
<dbReference type="InterPro" id="IPR020889">
    <property type="entry name" value="LipoPS_assembly_LptD"/>
</dbReference>
<name>A0AAN1SXK4_9PROT</name>
<comment type="function">
    <text evidence="1">Together with LptE, is involved in the assembly of lipopolysaccharide (LPS) at the surface of the outer membrane.</text>
</comment>
<dbReference type="GO" id="GO:0009279">
    <property type="term" value="C:cell outer membrane"/>
    <property type="evidence" value="ECO:0007669"/>
    <property type="project" value="UniProtKB-SubCell"/>
</dbReference>
<dbReference type="InterPro" id="IPR050218">
    <property type="entry name" value="LptD"/>
</dbReference>
<evidence type="ECO:0000313" key="4">
    <source>
        <dbReference type="Proteomes" id="UP001319121"/>
    </source>
</evidence>
<evidence type="ECO:0000256" key="1">
    <source>
        <dbReference type="HAMAP-Rule" id="MF_01411"/>
    </source>
</evidence>
<dbReference type="PANTHER" id="PTHR30189:SF1">
    <property type="entry name" value="LPS-ASSEMBLY PROTEIN LPTD"/>
    <property type="match status" value="1"/>
</dbReference>
<protein>
    <recommendedName>
        <fullName evidence="1">LPS-assembly protein LptD</fullName>
    </recommendedName>
</protein>
<keyword evidence="1" id="KW-0732">Signal</keyword>
<evidence type="ECO:0000259" key="2">
    <source>
        <dbReference type="Pfam" id="PF04453"/>
    </source>
</evidence>
<dbReference type="Proteomes" id="UP001319121">
    <property type="component" value="Chromosome"/>
</dbReference>
<proteinExistence type="inferred from homology"/>
<reference evidence="3 4" key="1">
    <citation type="submission" date="2019-03" db="EMBL/GenBank/DDBJ databases">
        <title>Complete genome sequence of Ferrigenium kumadai strain An22, a microaerophilic iron-oxidizing bacterium isolated from a paddy field soil.</title>
        <authorList>
            <person name="Watanabe T."/>
            <person name="Asakawa S."/>
        </authorList>
    </citation>
    <scope>NUCLEOTIDE SEQUENCE [LARGE SCALE GENOMIC DNA]</scope>
    <source>
        <strain evidence="3 4">An22</strain>
    </source>
</reference>
<feature type="signal peptide" evidence="1">
    <location>
        <begin position="1"/>
        <end position="22"/>
    </location>
</feature>
<dbReference type="PANTHER" id="PTHR30189">
    <property type="entry name" value="LPS-ASSEMBLY PROTEIN"/>
    <property type="match status" value="1"/>
</dbReference>
<accession>A0AAN1SXK4</accession>
<comment type="subcellular location">
    <subcellularLocation>
        <location evidence="1">Cell outer membrane</location>
    </subcellularLocation>
</comment>
<dbReference type="GO" id="GO:0015920">
    <property type="term" value="P:lipopolysaccharide transport"/>
    <property type="evidence" value="ECO:0007669"/>
    <property type="project" value="InterPro"/>
</dbReference>
<dbReference type="GO" id="GO:0043165">
    <property type="term" value="P:Gram-negative-bacterium-type cell outer membrane assembly"/>
    <property type="evidence" value="ECO:0007669"/>
    <property type="project" value="UniProtKB-UniRule"/>
</dbReference>
<dbReference type="Pfam" id="PF04453">
    <property type="entry name" value="LptD"/>
    <property type="match status" value="1"/>
</dbReference>
<keyword evidence="1" id="KW-0472">Membrane</keyword>
<keyword evidence="1" id="KW-0998">Cell outer membrane</keyword>
<feature type="chain" id="PRO_5042652240" description="LPS-assembly protein LptD" evidence="1">
    <location>
        <begin position="23"/>
        <end position="738"/>
    </location>
</feature>
<gene>
    <name evidence="1 3" type="primary">lptD</name>
    <name evidence="3" type="ORF">FGKAn22_01040</name>
</gene>
<comment type="subunit">
    <text evidence="1">Component of the lipopolysaccharide transport and assembly complex. Interacts with LptE and LptA.</text>
</comment>
<evidence type="ECO:0000313" key="3">
    <source>
        <dbReference type="EMBL" id="BBI98411.1"/>
    </source>
</evidence>
<dbReference type="AlphaFoldDB" id="A0AAN1SXK4"/>
<feature type="domain" description="LptD C-terminal" evidence="2">
    <location>
        <begin position="287"/>
        <end position="646"/>
    </location>
</feature>
<comment type="similarity">
    <text evidence="1">Belongs to the LptD family.</text>
</comment>
<organism evidence="3 4">
    <name type="scientific">Ferrigenium kumadai</name>
    <dbReference type="NCBI Taxonomy" id="1682490"/>
    <lineage>
        <taxon>Bacteria</taxon>
        <taxon>Pseudomonadati</taxon>
        <taxon>Pseudomonadota</taxon>
        <taxon>Betaproteobacteria</taxon>
        <taxon>Nitrosomonadales</taxon>
        <taxon>Gallionellaceae</taxon>
        <taxon>Ferrigenium</taxon>
    </lineage>
</organism>
<dbReference type="GO" id="GO:1990351">
    <property type="term" value="C:transporter complex"/>
    <property type="evidence" value="ECO:0007669"/>
    <property type="project" value="TreeGrafter"/>
</dbReference>
<dbReference type="Gene3D" id="2.60.450.10">
    <property type="entry name" value="Lipopolysaccharide (LPS) transport protein A like domain"/>
    <property type="match status" value="1"/>
</dbReference>
<keyword evidence="4" id="KW-1185">Reference proteome</keyword>
<dbReference type="InterPro" id="IPR007543">
    <property type="entry name" value="LptD_C"/>
</dbReference>
<dbReference type="EMBL" id="AP019536">
    <property type="protein sequence ID" value="BBI98411.1"/>
    <property type="molecule type" value="Genomic_DNA"/>
</dbReference>
<sequence length="738" mass="82500" precursor="true">MRFRLKPVAFSLLCTFAHNAGAEVDMLALEMDRTFMAMPVPTQETPAFVEADRLVGKQQNQIEAIGNAILRKRGQSIKADRLLYFQDTQDVDAQGSVVVEQDGNTMSGPHLILNLDTNIGKMEQPVFYLAENDGRGSADVMLFQDKQHYTLDNATYTTCPADNEDWLLKMKGLEIDREQQIGTAHHAWVEFMGAPILYSPWMDFPLNDQRKSGFLAPVFGSTTKGGSDLMVPYYWNIAPNRDATIAPRVMTKRGVLLNNEFRYLESGYGGELHMDVLPNDALANRSRTRIALTHSQSIAAGLTGYVNLNRVSDDAYLRDLADSVNITSQVNLVREGLLSYNGGWWNTTARVQRYQTLQDPAAPIGVPYARLPQLTVAAQRYASGANLAFAGEFVDFSHPAALNAQRLVINPSVSYPLLSDPAFYLTPKVGIHSTHYVMGANNAAALPNASRTLPIFSMDSGMAFERDWSLAGGNYLHTLEPRVFYVYVPYRDQAQLPNFDSAQADFSFVQMFAENRFFGSDRVGDANHVTLAMTSRLMEQANGMERLKVTLGERFSFSPPRVNFITPATSTNRSDILLAVAGRVTDAWTLDSEAQFDPNQSHTQRYNIAARYRPEAGKVVNLGYRFLRNTLRHADLSAQWPLSGRWHAVGRWNYSFQDNRLLEAIAGLEYNQSCWMLRLVAQRFTVGTQQANTGFFIQLELNDLVKVGSDPLSLLKNSVSGYTKLNDRPVDKASKVLR</sequence>